<dbReference type="OrthoDB" id="10547738at2759"/>
<name>A0A397I8I6_9GLOM</name>
<dbReference type="Gene3D" id="1.10.510.10">
    <property type="entry name" value="Transferase(Phosphotransferase) domain 1"/>
    <property type="match status" value="1"/>
</dbReference>
<dbReference type="SUPFAM" id="SSF56112">
    <property type="entry name" value="Protein kinase-like (PK-like)"/>
    <property type="match status" value="1"/>
</dbReference>
<reference evidence="2 3" key="1">
    <citation type="submission" date="2018-08" db="EMBL/GenBank/DDBJ databases">
        <title>Genome and evolution of the arbuscular mycorrhizal fungus Diversispora epigaea (formerly Glomus versiforme) and its bacterial endosymbionts.</title>
        <authorList>
            <person name="Sun X."/>
            <person name="Fei Z."/>
            <person name="Harrison M."/>
        </authorList>
    </citation>
    <scope>NUCLEOTIDE SEQUENCE [LARGE SCALE GENOMIC DNA]</scope>
    <source>
        <strain evidence="2 3">IT104</strain>
    </source>
</reference>
<proteinExistence type="predicted"/>
<evidence type="ECO:0000259" key="1">
    <source>
        <dbReference type="PROSITE" id="PS50011"/>
    </source>
</evidence>
<organism evidence="2 3">
    <name type="scientific">Diversispora epigaea</name>
    <dbReference type="NCBI Taxonomy" id="1348612"/>
    <lineage>
        <taxon>Eukaryota</taxon>
        <taxon>Fungi</taxon>
        <taxon>Fungi incertae sedis</taxon>
        <taxon>Mucoromycota</taxon>
        <taxon>Glomeromycotina</taxon>
        <taxon>Glomeromycetes</taxon>
        <taxon>Diversisporales</taxon>
        <taxon>Diversisporaceae</taxon>
        <taxon>Diversispora</taxon>
    </lineage>
</organism>
<dbReference type="PROSITE" id="PS50011">
    <property type="entry name" value="PROTEIN_KINASE_DOM"/>
    <property type="match status" value="1"/>
</dbReference>
<accession>A0A397I8I6</accession>
<dbReference type="InterPro" id="IPR011009">
    <property type="entry name" value="Kinase-like_dom_sf"/>
</dbReference>
<dbReference type="GO" id="GO:0005524">
    <property type="term" value="F:ATP binding"/>
    <property type="evidence" value="ECO:0007669"/>
    <property type="project" value="InterPro"/>
</dbReference>
<dbReference type="EMBL" id="PQFF01000259">
    <property type="protein sequence ID" value="RHZ69453.1"/>
    <property type="molecule type" value="Genomic_DNA"/>
</dbReference>
<evidence type="ECO:0000313" key="3">
    <source>
        <dbReference type="Proteomes" id="UP000266861"/>
    </source>
</evidence>
<comment type="caution">
    <text evidence="2">The sequence shown here is derived from an EMBL/GenBank/DDBJ whole genome shotgun (WGS) entry which is preliminary data.</text>
</comment>
<dbReference type="Proteomes" id="UP000266861">
    <property type="component" value="Unassembled WGS sequence"/>
</dbReference>
<dbReference type="InterPro" id="IPR000719">
    <property type="entry name" value="Prot_kinase_dom"/>
</dbReference>
<gene>
    <name evidence="2" type="ORF">Glove_283g158</name>
</gene>
<sequence length="87" mass="10133">MDTYNRFQFIKEIAKGGFSTVYYAKWIGGPIHKIVGQISKNPEKRNIFGVLPYIAPEVLCREEYTKAADIYSSAIIIYEMIMRYWDA</sequence>
<dbReference type="GO" id="GO:0004672">
    <property type="term" value="F:protein kinase activity"/>
    <property type="evidence" value="ECO:0007669"/>
    <property type="project" value="InterPro"/>
</dbReference>
<keyword evidence="3" id="KW-1185">Reference proteome</keyword>
<protein>
    <recommendedName>
        <fullName evidence="1">Protein kinase domain-containing protein</fullName>
    </recommendedName>
</protein>
<dbReference type="AlphaFoldDB" id="A0A397I8I6"/>
<evidence type="ECO:0000313" key="2">
    <source>
        <dbReference type="EMBL" id="RHZ69453.1"/>
    </source>
</evidence>
<dbReference type="Pfam" id="PF00069">
    <property type="entry name" value="Pkinase"/>
    <property type="match status" value="1"/>
</dbReference>
<feature type="domain" description="Protein kinase" evidence="1">
    <location>
        <begin position="1"/>
        <end position="87"/>
    </location>
</feature>